<dbReference type="OrthoDB" id="9000887at2"/>
<evidence type="ECO:0000256" key="1">
    <source>
        <dbReference type="SAM" id="Coils"/>
    </source>
</evidence>
<evidence type="ECO:0008006" key="4">
    <source>
        <dbReference type="Google" id="ProtNLM"/>
    </source>
</evidence>
<protein>
    <recommendedName>
        <fullName evidence="4">Abortive infection C-terminus</fullName>
    </recommendedName>
</protein>
<keyword evidence="3" id="KW-1185">Reference proteome</keyword>
<evidence type="ECO:0000313" key="2">
    <source>
        <dbReference type="EMBL" id="SHF19881.1"/>
    </source>
</evidence>
<dbReference type="EMBL" id="FQVB01000012">
    <property type="protein sequence ID" value="SHF19881.1"/>
    <property type="molecule type" value="Genomic_DNA"/>
</dbReference>
<organism evidence="2 3">
    <name type="scientific">Desulfacinum infernum DSM 9756</name>
    <dbReference type="NCBI Taxonomy" id="1121391"/>
    <lineage>
        <taxon>Bacteria</taxon>
        <taxon>Pseudomonadati</taxon>
        <taxon>Thermodesulfobacteriota</taxon>
        <taxon>Syntrophobacteria</taxon>
        <taxon>Syntrophobacterales</taxon>
        <taxon>Syntrophobacteraceae</taxon>
        <taxon>Desulfacinum</taxon>
    </lineage>
</organism>
<name>A0A1M4ZPG4_9BACT</name>
<dbReference type="AlphaFoldDB" id="A0A1M4ZPG4"/>
<proteinExistence type="predicted"/>
<keyword evidence="1" id="KW-0175">Coiled coil</keyword>
<accession>A0A1M4ZPG4</accession>
<dbReference type="Proteomes" id="UP000184076">
    <property type="component" value="Unassembled WGS sequence"/>
</dbReference>
<sequence>MSEINKSWNVIRAILQNNFKFYEIKEIVGLAGFNVTLISHLEQKAGGGASKGQLITAIDKGFAQTENKTHFISIVVEEILKRKNHLENELQQYLNRLELTIAERKVLPIELLDTSELAELPADAQQDLVKAIERFRNGDLSGAVSSACAAIDSVTSKIYIKKDLGDHGSASFQEKCKKSIQALCVMDKIKNDLKELGWKEVDIFVKNLEGSLNQAAYVMQSLRSKMGDVHGTKPTLKPLVYDSLKWASLILRILNEK</sequence>
<feature type="coiled-coil region" evidence="1">
    <location>
        <begin position="76"/>
        <end position="103"/>
    </location>
</feature>
<dbReference type="RefSeq" id="WP_143156398.1">
    <property type="nucleotide sequence ID" value="NZ_FQVB01000012.1"/>
</dbReference>
<evidence type="ECO:0000313" key="3">
    <source>
        <dbReference type="Proteomes" id="UP000184076"/>
    </source>
</evidence>
<reference evidence="3" key="1">
    <citation type="submission" date="2016-11" db="EMBL/GenBank/DDBJ databases">
        <authorList>
            <person name="Varghese N."/>
            <person name="Submissions S."/>
        </authorList>
    </citation>
    <scope>NUCLEOTIDE SEQUENCE [LARGE SCALE GENOMIC DNA]</scope>
    <source>
        <strain evidence="3">DSM 9756</strain>
    </source>
</reference>
<gene>
    <name evidence="2" type="ORF">SAMN02745206_01527</name>
</gene>
<dbReference type="STRING" id="1121391.SAMN02745206_01527"/>